<gene>
    <name evidence="3" type="primary">chaC</name>
    <name evidence="3" type="ORF">BRPE64_ECDS00360</name>
</gene>
<protein>
    <recommendedName>
        <fullName evidence="1">glutathione-specific gamma-glutamylcyclotransferase</fullName>
        <ecNumber evidence="1">4.3.2.7</ecNumber>
    </recommendedName>
</protein>
<dbReference type="GO" id="GO:0061928">
    <property type="term" value="F:glutathione specific gamma-glutamylcyclotransferase activity"/>
    <property type="evidence" value="ECO:0007669"/>
    <property type="project" value="UniProtKB-EC"/>
</dbReference>
<dbReference type="CDD" id="cd06661">
    <property type="entry name" value="GGCT_like"/>
    <property type="match status" value="1"/>
</dbReference>
<dbReference type="GO" id="GO:0005737">
    <property type="term" value="C:cytoplasm"/>
    <property type="evidence" value="ECO:0007669"/>
    <property type="project" value="TreeGrafter"/>
</dbReference>
<dbReference type="AlphaFoldDB" id="R4WUG4"/>
<dbReference type="HOGENOM" id="CLU_070703_1_2_4"/>
<geneLocation type="plasmid" evidence="3 4">
    <name>p2</name>
</geneLocation>
<dbReference type="PANTHER" id="PTHR12192:SF2">
    <property type="entry name" value="GLUTATHIONE-SPECIFIC GAMMA-GLUTAMYLCYCLOTRANSFERASE 2"/>
    <property type="match status" value="1"/>
</dbReference>
<sequence length="230" mass="25443">MIAGVNVLSRQSILSGAYHQAFSDVPEDILWPLEKIHASLNETMESRPKDGEVWLFAYGSLLWNPLFEYADRRVATLSGWHRSFCLRTIAGRASVEAPGRMLSLERGGESAGVILRLPDEGLNDELRMIWVREMVTGAYRPTWAKVTLTNGQELTALAFVAETSHPHHENNSEAAVVAPIISAASGALGTNLDYVRKLHQALRQNNLHDAYIDALIAEIDNRAARQPASM</sequence>
<dbReference type="PANTHER" id="PTHR12192">
    <property type="entry name" value="CATION TRANSPORT PROTEIN CHAC-RELATED"/>
    <property type="match status" value="1"/>
</dbReference>
<keyword evidence="4" id="KW-1185">Reference proteome</keyword>
<dbReference type="Gene3D" id="3.10.490.10">
    <property type="entry name" value="Gamma-glutamyl cyclotransferase-like"/>
    <property type="match status" value="1"/>
</dbReference>
<dbReference type="Pfam" id="PF04752">
    <property type="entry name" value="ChaC"/>
    <property type="match status" value="1"/>
</dbReference>
<dbReference type="EMBL" id="AP013062">
    <property type="protein sequence ID" value="BAN28194.1"/>
    <property type="molecule type" value="Genomic_DNA"/>
</dbReference>
<dbReference type="InterPro" id="IPR013024">
    <property type="entry name" value="GGCT-like"/>
</dbReference>
<dbReference type="InterPro" id="IPR006840">
    <property type="entry name" value="ChaC"/>
</dbReference>
<dbReference type="InterPro" id="IPR036568">
    <property type="entry name" value="GGCT-like_sf"/>
</dbReference>
<name>R4WUG4_9BURK</name>
<accession>R4WUG4</accession>
<dbReference type="GO" id="GO:0006751">
    <property type="term" value="P:glutathione catabolic process"/>
    <property type="evidence" value="ECO:0007669"/>
    <property type="project" value="InterPro"/>
</dbReference>
<reference evidence="3 4" key="2">
    <citation type="journal article" date="2018" name="Int. J. Syst. Evol. Microbiol.">
        <title>Burkholderia insecticola sp. nov., a gut symbiotic bacterium of the bean bug Riptortus pedestris.</title>
        <authorList>
            <person name="Takeshita K."/>
            <person name="Tamaki H."/>
            <person name="Ohbayashi T."/>
            <person name="Meng X.-Y."/>
            <person name="Sone T."/>
            <person name="Mitani Y."/>
            <person name="Peeters C."/>
            <person name="Kikuchi Y."/>
            <person name="Vandamme P."/>
        </authorList>
    </citation>
    <scope>NUCLEOTIDE SEQUENCE [LARGE SCALE GENOMIC DNA]</scope>
    <source>
        <strain evidence="3">RPE64</strain>
        <plasmid evidence="3 4">p2</plasmid>
    </source>
</reference>
<dbReference type="Proteomes" id="UP000013966">
    <property type="component" value="Plasmid p2"/>
</dbReference>
<keyword evidence="3" id="KW-0614">Plasmid</keyword>
<organism evidence="3 4">
    <name type="scientific">Caballeronia insecticola</name>
    <dbReference type="NCBI Taxonomy" id="758793"/>
    <lineage>
        <taxon>Bacteria</taxon>
        <taxon>Pseudomonadati</taxon>
        <taxon>Pseudomonadota</taxon>
        <taxon>Betaproteobacteria</taxon>
        <taxon>Burkholderiales</taxon>
        <taxon>Burkholderiaceae</taxon>
        <taxon>Caballeronia</taxon>
    </lineage>
</organism>
<proteinExistence type="predicted"/>
<evidence type="ECO:0000313" key="3">
    <source>
        <dbReference type="EMBL" id="BAN28194.1"/>
    </source>
</evidence>
<keyword evidence="2" id="KW-0456">Lyase</keyword>
<evidence type="ECO:0000313" key="4">
    <source>
        <dbReference type="Proteomes" id="UP000013966"/>
    </source>
</evidence>
<dbReference type="SUPFAM" id="SSF110857">
    <property type="entry name" value="Gamma-glutamyl cyclotransferase-like"/>
    <property type="match status" value="1"/>
</dbReference>
<evidence type="ECO:0000256" key="2">
    <source>
        <dbReference type="ARBA" id="ARBA00023239"/>
    </source>
</evidence>
<dbReference type="EC" id="4.3.2.7" evidence="1"/>
<reference evidence="3 4" key="1">
    <citation type="journal article" date="2013" name="Genome Announc.">
        <title>Complete Genome Sequence of Burkholderia sp. Strain RPE64, Bacterial Symbiont of the Bean Bug Riptortus pedestris.</title>
        <authorList>
            <person name="Shibata T.F."/>
            <person name="Maeda T."/>
            <person name="Nikoh N."/>
            <person name="Yamaguchi K."/>
            <person name="Oshima K."/>
            <person name="Hattori M."/>
            <person name="Nishiyama T."/>
            <person name="Hasebe M."/>
            <person name="Fukatsu T."/>
            <person name="Kikuchi Y."/>
            <person name="Shigenobu S."/>
        </authorList>
    </citation>
    <scope>NUCLEOTIDE SEQUENCE [LARGE SCALE GENOMIC DNA]</scope>
    <source>
        <plasmid evidence="3 4">p2</plasmid>
    </source>
</reference>
<dbReference type="PATRIC" id="fig|758793.3.peg.6391"/>
<evidence type="ECO:0000256" key="1">
    <source>
        <dbReference type="ARBA" id="ARBA00012344"/>
    </source>
</evidence>
<dbReference type="KEGG" id="buo:BRPE64_ECDS00360"/>